<dbReference type="PROSITE" id="PS51257">
    <property type="entry name" value="PROKAR_LIPOPROTEIN"/>
    <property type="match status" value="1"/>
</dbReference>
<dbReference type="RefSeq" id="WP_132511356.1">
    <property type="nucleotide sequence ID" value="NZ_SMKP01000065.1"/>
</dbReference>
<organism evidence="2 3">
    <name type="scientific">Nonomuraea diastatica</name>
    <dbReference type="NCBI Taxonomy" id="1848329"/>
    <lineage>
        <taxon>Bacteria</taxon>
        <taxon>Bacillati</taxon>
        <taxon>Actinomycetota</taxon>
        <taxon>Actinomycetes</taxon>
        <taxon>Streptosporangiales</taxon>
        <taxon>Streptosporangiaceae</taxon>
        <taxon>Nonomuraea</taxon>
    </lineage>
</organism>
<evidence type="ECO:0008006" key="4">
    <source>
        <dbReference type="Google" id="ProtNLM"/>
    </source>
</evidence>
<comment type="caution">
    <text evidence="2">The sequence shown here is derived from an EMBL/GenBank/DDBJ whole genome shotgun (WGS) entry which is preliminary data.</text>
</comment>
<keyword evidence="1" id="KW-0732">Signal</keyword>
<dbReference type="Proteomes" id="UP000294543">
    <property type="component" value="Unassembled WGS sequence"/>
</dbReference>
<dbReference type="OrthoDB" id="3535968at2"/>
<evidence type="ECO:0000313" key="2">
    <source>
        <dbReference type="EMBL" id="TDD18875.1"/>
    </source>
</evidence>
<dbReference type="AlphaFoldDB" id="A0A4R4WQB5"/>
<gene>
    <name evidence="2" type="ORF">E1294_22990</name>
</gene>
<evidence type="ECO:0000313" key="3">
    <source>
        <dbReference type="Proteomes" id="UP000294543"/>
    </source>
</evidence>
<protein>
    <recommendedName>
        <fullName evidence="4">Allene oxide cyclase barrel-like domain-containing protein</fullName>
    </recommendedName>
</protein>
<feature type="signal peptide" evidence="1">
    <location>
        <begin position="1"/>
        <end position="31"/>
    </location>
</feature>
<sequence length="157" mass="16545">MRSHKLIAALTLALGLAAPAALVASPATALASSCRVELHDIDADNVVERDGRDELRFLVQGNLFPRNGAHNMQSGDDANPSDFGDPTGAINNGQDVFFNLREVERPVLGRGDSLGSAIAEAATCAGLDVNETHIDTDIISGSNPDYSYTVKLKLTGQ</sequence>
<proteinExistence type="predicted"/>
<name>A0A4R4WQB5_9ACTN</name>
<evidence type="ECO:0000256" key="1">
    <source>
        <dbReference type="SAM" id="SignalP"/>
    </source>
</evidence>
<reference evidence="2 3" key="1">
    <citation type="submission" date="2019-03" db="EMBL/GenBank/DDBJ databases">
        <title>Draft genome sequences of novel Actinobacteria.</title>
        <authorList>
            <person name="Sahin N."/>
            <person name="Ay H."/>
            <person name="Saygin H."/>
        </authorList>
    </citation>
    <scope>NUCLEOTIDE SEQUENCE [LARGE SCALE GENOMIC DNA]</scope>
    <source>
        <strain evidence="2 3">KC712</strain>
    </source>
</reference>
<dbReference type="EMBL" id="SMKP01000065">
    <property type="protein sequence ID" value="TDD18875.1"/>
    <property type="molecule type" value="Genomic_DNA"/>
</dbReference>
<accession>A0A4R4WQB5</accession>
<feature type="chain" id="PRO_5039238365" description="Allene oxide cyclase barrel-like domain-containing protein" evidence="1">
    <location>
        <begin position="32"/>
        <end position="157"/>
    </location>
</feature>
<keyword evidence="3" id="KW-1185">Reference proteome</keyword>